<feature type="compositionally biased region" description="Basic and acidic residues" evidence="1">
    <location>
        <begin position="24"/>
        <end position="35"/>
    </location>
</feature>
<reference evidence="2" key="1">
    <citation type="submission" date="2007-10" db="EMBL/GenBank/DDBJ databases">
        <title>NEDO human cDNA sequencing project focused on splicing variants.</title>
        <authorList>
            <person name="Wakamatsu A."/>
            <person name="Yamamoto J."/>
            <person name="Kimura K."/>
            <person name="Ishii S."/>
            <person name="Watanabe K."/>
            <person name="Sugiyama A."/>
            <person name="Murakawa K."/>
            <person name="Kaida T."/>
            <person name="Tsuchiya K."/>
            <person name="Fukuzumi Y."/>
            <person name="Kumagai A."/>
            <person name="Oishi Y."/>
            <person name="Yamamoto S."/>
            <person name="Ono Y."/>
            <person name="Komori Y."/>
            <person name="Yamazaki M."/>
            <person name="Kisu Y."/>
            <person name="Nishikawa T."/>
            <person name="Sugano S."/>
            <person name="Nomura N."/>
            <person name="Isogai T."/>
        </authorList>
    </citation>
    <scope>NUCLEOTIDE SEQUENCE</scope>
    <source>
        <tissue evidence="2">Cerebellum</tissue>
    </source>
</reference>
<proteinExistence type="evidence at transcript level"/>
<evidence type="ECO:0000313" key="2">
    <source>
        <dbReference type="EMBL" id="BAH11615.1"/>
    </source>
</evidence>
<feature type="compositionally biased region" description="Basic residues" evidence="1">
    <location>
        <begin position="45"/>
        <end position="57"/>
    </location>
</feature>
<organism evidence="2">
    <name type="scientific">Homo sapiens</name>
    <name type="common">Human</name>
    <dbReference type="NCBI Taxonomy" id="9606"/>
    <lineage>
        <taxon>Eukaryota</taxon>
        <taxon>Metazoa</taxon>
        <taxon>Chordata</taxon>
        <taxon>Craniata</taxon>
        <taxon>Vertebrata</taxon>
        <taxon>Euteleostomi</taxon>
        <taxon>Mammalia</taxon>
        <taxon>Eutheria</taxon>
        <taxon>Euarchontoglires</taxon>
        <taxon>Primates</taxon>
        <taxon>Haplorrhini</taxon>
        <taxon>Catarrhini</taxon>
        <taxon>Hominidae</taxon>
        <taxon>Homo</taxon>
    </lineage>
</organism>
<protein>
    <submittedName>
        <fullName evidence="2">cDNA FLJ59013</fullName>
    </submittedName>
</protein>
<accession>B7Z1S9</accession>
<evidence type="ECO:0000256" key="1">
    <source>
        <dbReference type="SAM" id="MobiDB-lite"/>
    </source>
</evidence>
<dbReference type="DNASU" id="100287036"/>
<name>B7Z1S9_HUMAN</name>
<dbReference type="AlphaFoldDB" id="B7Z1S9"/>
<dbReference type="BioGRID-ORCS" id="100287036">
    <property type="hits" value="6 hits in 217 CRISPR screens"/>
</dbReference>
<feature type="region of interest" description="Disordered" evidence="1">
    <location>
        <begin position="22"/>
        <end position="57"/>
    </location>
</feature>
<dbReference type="EMBL" id="AK293862">
    <property type="protein sequence ID" value="BAH11615.1"/>
    <property type="molecule type" value="mRNA"/>
</dbReference>
<sequence length="125" mass="13527">MTHSTVAIPDTCLVTGLWNIQEPRAPEHGPPDRSTDTAVGATWVPHRRGKKPGGRHVGAKFSASLVIKKMQTKTKVSVRVTTEFQLDWTKGCVTVPGSILRKLPKEIHIESVDGERPTNPPSGGA</sequence>